<evidence type="ECO:0000256" key="2">
    <source>
        <dbReference type="ARBA" id="ARBA00023002"/>
    </source>
</evidence>
<reference evidence="5 6" key="1">
    <citation type="submission" date="2019-05" db="EMBL/GenBank/DDBJ databases">
        <title>Mycolicibacterium sphagni ENV482 genome assembly.</title>
        <authorList>
            <person name="Chen W."/>
            <person name="Faulkner N.W."/>
            <person name="Hyman M.R."/>
        </authorList>
    </citation>
    <scope>NUCLEOTIDE SEQUENCE [LARGE SCALE GENOMIC DNA]</scope>
    <source>
        <strain evidence="5 6">ENV482</strain>
    </source>
</reference>
<dbReference type="SUPFAM" id="SSF51735">
    <property type="entry name" value="NAD(P)-binding Rossmann-fold domains"/>
    <property type="match status" value="1"/>
</dbReference>
<evidence type="ECO:0000259" key="3">
    <source>
        <dbReference type="Pfam" id="PF01408"/>
    </source>
</evidence>
<feature type="domain" description="Gfo/Idh/MocA-like oxidoreductase N-terminal" evidence="3">
    <location>
        <begin position="9"/>
        <end position="128"/>
    </location>
</feature>
<dbReference type="Gene3D" id="3.30.360.10">
    <property type="entry name" value="Dihydrodipicolinate Reductase, domain 2"/>
    <property type="match status" value="1"/>
</dbReference>
<proteinExistence type="inferred from homology"/>
<evidence type="ECO:0000313" key="5">
    <source>
        <dbReference type="EMBL" id="NTY63722.1"/>
    </source>
</evidence>
<dbReference type="Gene3D" id="3.40.50.720">
    <property type="entry name" value="NAD(P)-binding Rossmann-like Domain"/>
    <property type="match status" value="1"/>
</dbReference>
<keyword evidence="6" id="KW-1185">Reference proteome</keyword>
<evidence type="ECO:0000313" key="6">
    <source>
        <dbReference type="Proteomes" id="UP000708347"/>
    </source>
</evidence>
<dbReference type="RefSeq" id="WP_174401274.1">
    <property type="nucleotide sequence ID" value="NZ_VBSB01000035.1"/>
</dbReference>
<dbReference type="Proteomes" id="UP000708347">
    <property type="component" value="Unassembled WGS sequence"/>
</dbReference>
<organism evidence="5 6">
    <name type="scientific">Mycolicibacterium sphagni</name>
    <dbReference type="NCBI Taxonomy" id="1786"/>
    <lineage>
        <taxon>Bacteria</taxon>
        <taxon>Bacillati</taxon>
        <taxon>Actinomycetota</taxon>
        <taxon>Actinomycetes</taxon>
        <taxon>Mycobacteriales</taxon>
        <taxon>Mycobacteriaceae</taxon>
        <taxon>Mycolicibacterium</taxon>
    </lineage>
</organism>
<dbReference type="InterPro" id="IPR000683">
    <property type="entry name" value="Gfo/Idh/MocA-like_OxRdtase_N"/>
</dbReference>
<protein>
    <submittedName>
        <fullName evidence="5">Gfo/Idh/MocA family oxidoreductase</fullName>
    </submittedName>
</protein>
<gene>
    <name evidence="5" type="ORF">FEG63_29810</name>
</gene>
<dbReference type="PANTHER" id="PTHR22604:SF105">
    <property type="entry name" value="TRANS-1,2-DIHYDROBENZENE-1,2-DIOL DEHYDROGENASE"/>
    <property type="match status" value="1"/>
</dbReference>
<dbReference type="InterPro" id="IPR050984">
    <property type="entry name" value="Gfo/Idh/MocA_domain"/>
</dbReference>
<comment type="similarity">
    <text evidence="1">Belongs to the Gfo/Idh/MocA family.</text>
</comment>
<dbReference type="SUPFAM" id="SSF55347">
    <property type="entry name" value="Glyceraldehyde-3-phosphate dehydrogenase-like, C-terminal domain"/>
    <property type="match status" value="1"/>
</dbReference>
<dbReference type="Pfam" id="PF22725">
    <property type="entry name" value="GFO_IDH_MocA_C3"/>
    <property type="match status" value="1"/>
</dbReference>
<comment type="caution">
    <text evidence="5">The sequence shown here is derived from an EMBL/GenBank/DDBJ whole genome shotgun (WGS) entry which is preliminary data.</text>
</comment>
<dbReference type="Pfam" id="PF01408">
    <property type="entry name" value="GFO_IDH_MocA"/>
    <property type="match status" value="1"/>
</dbReference>
<sequence length="333" mass="36325">MTGTGTSRVRIGILGAARIAPMALVNPAKRNAEVVVTAVAARDATRARAFAHKHGIATAHDSYDLLVADPDIDAVYNPLPNGLHGRWTRAALAAGKHVLCEKPFAANAIEAREIAELAGESGRVVMEAFHYRYHPLTLRIEDIIASGGLGKLTRVEATLCYPLPMFSDIRYDYALAGGATMDAGCYTVDMVRSFGGETPEVVSAQAKLHDPRVDRAMTAELRFPSGHTGRLRCSMWSTDVLRMSARVTGERGQLHAINPQMPQLGHWLSVRSESGRRTERFGRRTSYAYQLDAFAAAVLRNEPVKTGPRDAIENMTVVDAVYRAAGLPLRRPH</sequence>
<dbReference type="EMBL" id="VBSB01000035">
    <property type="protein sequence ID" value="NTY63722.1"/>
    <property type="molecule type" value="Genomic_DNA"/>
</dbReference>
<accession>A0ABX2K7M0</accession>
<feature type="domain" description="GFO/IDH/MocA-like oxidoreductase" evidence="4">
    <location>
        <begin position="139"/>
        <end position="254"/>
    </location>
</feature>
<name>A0ABX2K7M0_9MYCO</name>
<keyword evidence="2" id="KW-0560">Oxidoreductase</keyword>
<evidence type="ECO:0000256" key="1">
    <source>
        <dbReference type="ARBA" id="ARBA00010928"/>
    </source>
</evidence>
<dbReference type="PANTHER" id="PTHR22604">
    <property type="entry name" value="OXIDOREDUCTASES"/>
    <property type="match status" value="1"/>
</dbReference>
<dbReference type="InterPro" id="IPR036291">
    <property type="entry name" value="NAD(P)-bd_dom_sf"/>
</dbReference>
<evidence type="ECO:0000259" key="4">
    <source>
        <dbReference type="Pfam" id="PF22725"/>
    </source>
</evidence>
<dbReference type="InterPro" id="IPR055170">
    <property type="entry name" value="GFO_IDH_MocA-like_dom"/>
</dbReference>